<keyword evidence="1" id="KW-0233">DNA recombination</keyword>
<dbReference type="PROSITE" id="PS51898">
    <property type="entry name" value="TYR_RECOMBINASE"/>
    <property type="match status" value="1"/>
</dbReference>
<gene>
    <name evidence="3" type="ORF">B1B_13503</name>
</gene>
<evidence type="ECO:0000259" key="2">
    <source>
        <dbReference type="PROSITE" id="PS51898"/>
    </source>
</evidence>
<feature type="non-terminal residue" evidence="3">
    <location>
        <position position="339"/>
    </location>
</feature>
<evidence type="ECO:0000313" key="3">
    <source>
        <dbReference type="EMBL" id="EQD44494.1"/>
    </source>
</evidence>
<sequence length="339" mass="37858">MVGRPRKRDGKTRLDLVENPLVGSWHEAVSLRSELSADVNTRKLSLFLERVNLTPAELVSAAREDPDRLRDLLVRYAKELQKEGRLNTYIAKTLDGVRAFLHHHRVGFDQFPKLTIIAGESLRDERTPTPEELRAILSALSVRGKVIALLLAHSGLRPGVVGTYKAENGLKLRDLPDLEVGPDRVTIAKRPFLVRVPGRLSKTRREYVTFGSSDLAEALIQYLEQRQKGGESLGPDSPVVTIAPRAKGNWLRAKRRFAGFVTTKSLTQDVATAIRAAAPRGVRFRVYCLRAYCSTRLLSAESEGRLTKDAREEFMGHDLGPSGRYTLSKRLGSETIEEL</sequence>
<dbReference type="AlphaFoldDB" id="T1AUV2"/>
<dbReference type="InterPro" id="IPR011010">
    <property type="entry name" value="DNA_brk_join_enz"/>
</dbReference>
<evidence type="ECO:0000256" key="1">
    <source>
        <dbReference type="ARBA" id="ARBA00023172"/>
    </source>
</evidence>
<dbReference type="Gene3D" id="1.10.443.10">
    <property type="entry name" value="Intergrase catalytic core"/>
    <property type="match status" value="1"/>
</dbReference>
<dbReference type="GO" id="GO:0015074">
    <property type="term" value="P:DNA integration"/>
    <property type="evidence" value="ECO:0007669"/>
    <property type="project" value="InterPro"/>
</dbReference>
<dbReference type="InterPro" id="IPR013762">
    <property type="entry name" value="Integrase-like_cat_sf"/>
</dbReference>
<protein>
    <submittedName>
        <fullName evidence="3">Integrase/recombinase</fullName>
    </submittedName>
</protein>
<organism evidence="3">
    <name type="scientific">mine drainage metagenome</name>
    <dbReference type="NCBI Taxonomy" id="410659"/>
    <lineage>
        <taxon>unclassified sequences</taxon>
        <taxon>metagenomes</taxon>
        <taxon>ecological metagenomes</taxon>
    </lineage>
</organism>
<accession>T1AUV2</accession>
<reference evidence="3" key="2">
    <citation type="journal article" date="2014" name="ISME J.">
        <title>Microbial stratification in low pH oxic and suboxic macroscopic growths along an acid mine drainage.</title>
        <authorList>
            <person name="Mendez-Garcia C."/>
            <person name="Mesa V."/>
            <person name="Sprenger R.R."/>
            <person name="Richter M."/>
            <person name="Diez M.S."/>
            <person name="Solano J."/>
            <person name="Bargiela R."/>
            <person name="Golyshina O.V."/>
            <person name="Manteca A."/>
            <person name="Ramos J.L."/>
            <person name="Gallego J.R."/>
            <person name="Llorente I."/>
            <person name="Martins Dos Santos V.A."/>
            <person name="Jensen O.N."/>
            <person name="Pelaez A.I."/>
            <person name="Sanchez J."/>
            <person name="Ferrer M."/>
        </authorList>
    </citation>
    <scope>NUCLEOTIDE SEQUENCE</scope>
</reference>
<dbReference type="EMBL" id="AUZY01008888">
    <property type="protein sequence ID" value="EQD44494.1"/>
    <property type="molecule type" value="Genomic_DNA"/>
</dbReference>
<dbReference type="InterPro" id="IPR002104">
    <property type="entry name" value="Integrase_catalytic"/>
</dbReference>
<comment type="caution">
    <text evidence="3">The sequence shown here is derived from an EMBL/GenBank/DDBJ whole genome shotgun (WGS) entry which is preliminary data.</text>
</comment>
<proteinExistence type="predicted"/>
<name>T1AUV2_9ZZZZ</name>
<dbReference type="SUPFAM" id="SSF56349">
    <property type="entry name" value="DNA breaking-rejoining enzymes"/>
    <property type="match status" value="1"/>
</dbReference>
<dbReference type="GO" id="GO:0003677">
    <property type="term" value="F:DNA binding"/>
    <property type="evidence" value="ECO:0007669"/>
    <property type="project" value="InterPro"/>
</dbReference>
<feature type="domain" description="Tyr recombinase" evidence="2">
    <location>
        <begin position="123"/>
        <end position="339"/>
    </location>
</feature>
<dbReference type="GO" id="GO:0006310">
    <property type="term" value="P:DNA recombination"/>
    <property type="evidence" value="ECO:0007669"/>
    <property type="project" value="UniProtKB-KW"/>
</dbReference>
<reference evidence="3" key="1">
    <citation type="submission" date="2013-08" db="EMBL/GenBank/DDBJ databases">
        <authorList>
            <person name="Mendez C."/>
            <person name="Richter M."/>
            <person name="Ferrer M."/>
            <person name="Sanchez J."/>
        </authorList>
    </citation>
    <scope>NUCLEOTIDE SEQUENCE</scope>
</reference>